<feature type="transmembrane region" description="Helical" evidence="1">
    <location>
        <begin position="72"/>
        <end position="94"/>
    </location>
</feature>
<accession>A0ABR2SVU4</accession>
<evidence type="ECO:0000256" key="1">
    <source>
        <dbReference type="SAM" id="Phobius"/>
    </source>
</evidence>
<name>A0ABR2SVU4_9ROSI</name>
<evidence type="ECO:0000313" key="2">
    <source>
        <dbReference type="EMBL" id="KAK9029358.1"/>
    </source>
</evidence>
<organism evidence="2 3">
    <name type="scientific">Hibiscus sabdariffa</name>
    <name type="common">roselle</name>
    <dbReference type="NCBI Taxonomy" id="183260"/>
    <lineage>
        <taxon>Eukaryota</taxon>
        <taxon>Viridiplantae</taxon>
        <taxon>Streptophyta</taxon>
        <taxon>Embryophyta</taxon>
        <taxon>Tracheophyta</taxon>
        <taxon>Spermatophyta</taxon>
        <taxon>Magnoliopsida</taxon>
        <taxon>eudicotyledons</taxon>
        <taxon>Gunneridae</taxon>
        <taxon>Pentapetalae</taxon>
        <taxon>rosids</taxon>
        <taxon>malvids</taxon>
        <taxon>Malvales</taxon>
        <taxon>Malvaceae</taxon>
        <taxon>Malvoideae</taxon>
        <taxon>Hibiscus</taxon>
    </lineage>
</organism>
<keyword evidence="1" id="KW-0472">Membrane</keyword>
<keyword evidence="1" id="KW-1133">Transmembrane helix</keyword>
<keyword evidence="3" id="KW-1185">Reference proteome</keyword>
<proteinExistence type="predicted"/>
<reference evidence="2 3" key="1">
    <citation type="journal article" date="2024" name="G3 (Bethesda)">
        <title>Genome assembly of Hibiscus sabdariffa L. provides insights into metabolisms of medicinal natural products.</title>
        <authorList>
            <person name="Kim T."/>
        </authorList>
    </citation>
    <scope>NUCLEOTIDE SEQUENCE [LARGE SCALE GENOMIC DNA]</scope>
    <source>
        <strain evidence="2">TK-2024</strain>
        <tissue evidence="2">Old leaves</tissue>
    </source>
</reference>
<gene>
    <name evidence="2" type="ORF">V6N11_026476</name>
</gene>
<sequence>MGRNLNQLITYSSPLRLESVSLANVSAPRCPPSTGFIKFNVDGAMKVDVSVGSIGEFFAMCQVVLDSLSLCLWGLVHLLWLSLLAIVYVVNVFLRISGTTVPCFYTTTSLSQTSTDVNLPLQWLESWKLEKRNKNFVDRHPRLPSAVTVSQCFH</sequence>
<keyword evidence="1" id="KW-0812">Transmembrane</keyword>
<protein>
    <submittedName>
        <fullName evidence="2">Uncharacterized protein</fullName>
    </submittedName>
</protein>
<dbReference type="EMBL" id="JBBPBN010000011">
    <property type="protein sequence ID" value="KAK9029358.1"/>
    <property type="molecule type" value="Genomic_DNA"/>
</dbReference>
<evidence type="ECO:0000313" key="3">
    <source>
        <dbReference type="Proteomes" id="UP001396334"/>
    </source>
</evidence>
<dbReference type="Proteomes" id="UP001396334">
    <property type="component" value="Unassembled WGS sequence"/>
</dbReference>
<comment type="caution">
    <text evidence="2">The sequence shown here is derived from an EMBL/GenBank/DDBJ whole genome shotgun (WGS) entry which is preliminary data.</text>
</comment>